<dbReference type="PANTHER" id="PTHR22946">
    <property type="entry name" value="DIENELACTONE HYDROLASE DOMAIN-CONTAINING PROTEIN-RELATED"/>
    <property type="match status" value="1"/>
</dbReference>
<keyword evidence="5" id="KW-1185">Reference proteome</keyword>
<dbReference type="Gene3D" id="1.20.1440.110">
    <property type="entry name" value="acylaminoacyl peptidase"/>
    <property type="match status" value="1"/>
</dbReference>
<evidence type="ECO:0000313" key="5">
    <source>
        <dbReference type="Proteomes" id="UP000044602"/>
    </source>
</evidence>
<dbReference type="SUPFAM" id="SSF53474">
    <property type="entry name" value="alpha/beta-Hydrolases"/>
    <property type="match status" value="1"/>
</dbReference>
<organism evidence="4 5">
    <name type="scientific">Verticillium longisporum</name>
    <name type="common">Verticillium dahliae var. longisporum</name>
    <dbReference type="NCBI Taxonomy" id="100787"/>
    <lineage>
        <taxon>Eukaryota</taxon>
        <taxon>Fungi</taxon>
        <taxon>Dikarya</taxon>
        <taxon>Ascomycota</taxon>
        <taxon>Pezizomycotina</taxon>
        <taxon>Sordariomycetes</taxon>
        <taxon>Hypocreomycetidae</taxon>
        <taxon>Glomerellales</taxon>
        <taxon>Plectosphaerellaceae</taxon>
        <taxon>Verticillium</taxon>
    </lineage>
</organism>
<evidence type="ECO:0000313" key="4">
    <source>
        <dbReference type="EMBL" id="CRK42098.1"/>
    </source>
</evidence>
<dbReference type="Proteomes" id="UP000044602">
    <property type="component" value="Unassembled WGS sequence"/>
</dbReference>
<dbReference type="Gene3D" id="3.40.50.1820">
    <property type="entry name" value="alpha/beta hydrolase"/>
    <property type="match status" value="1"/>
</dbReference>
<proteinExistence type="predicted"/>
<evidence type="ECO:0000313" key="3">
    <source>
        <dbReference type="EMBL" id="CRK16085.1"/>
    </source>
</evidence>
<dbReference type="AlphaFoldDB" id="A0A0G4N6L8"/>
<dbReference type="Proteomes" id="UP000045706">
    <property type="component" value="Unassembled WGS sequence"/>
</dbReference>
<evidence type="ECO:0000256" key="1">
    <source>
        <dbReference type="ARBA" id="ARBA00004685"/>
    </source>
</evidence>
<sequence length="467" mass="51736">MIRFSKSDFMDFELHRILSAAPFEGSEIAEFLQGASLAAQGPKQWHQAWNKAGEQAEAIAYEAAQLGDAVSARKAHLRACNYFRASQYMMFREELPRILPISERSVHNFRAAIPLLENCASVETLAIPYTTDDGATYMLPGYLYLPAKSRRLDAQNETLVRERQLNGSNLDETIRNVPIILATCGADSTQEEHYFMVACAAVERGYAALSFEGPGQGLVLRKHGLPFRPDWEVVVGAVLDYLFELVKTQDRLHCLDTSRIGITGASMGGYLALRGASDPRISACVSIDPFYSLCDFVKARMPGGLMGLWESGWISDSVLNGVASIGRMLGTFQDKWELENSKWMFGIGIPSEMFRRVMHFTLGEVPPLGRERSLGGASDDQQGFLHRIKCPVLVSGAGRSLYFKTLGDTTKQIQTELVNVPDSDKVVWFSEQPGEGGIQAKIGAFGLAHMRTFEFLDKSFGIHRQAL</sequence>
<dbReference type="InterPro" id="IPR050261">
    <property type="entry name" value="FrsA_esterase"/>
</dbReference>
<gene>
    <name evidence="4" type="ORF">BN1708_008651</name>
    <name evidence="3" type="ORF">BN1723_002260</name>
</gene>
<feature type="non-terminal residue" evidence="4">
    <location>
        <position position="467"/>
    </location>
</feature>
<dbReference type="STRING" id="100787.A0A0G4N6L8"/>
<accession>A0A0G4N6L8</accession>
<evidence type="ECO:0008006" key="7">
    <source>
        <dbReference type="Google" id="ProtNLM"/>
    </source>
</evidence>
<keyword evidence="2" id="KW-0378">Hydrolase</keyword>
<dbReference type="InterPro" id="IPR029058">
    <property type="entry name" value="AB_hydrolase_fold"/>
</dbReference>
<dbReference type="GO" id="GO:0016787">
    <property type="term" value="F:hydrolase activity"/>
    <property type="evidence" value="ECO:0007669"/>
    <property type="project" value="UniProtKB-KW"/>
</dbReference>
<evidence type="ECO:0000256" key="2">
    <source>
        <dbReference type="ARBA" id="ARBA00022801"/>
    </source>
</evidence>
<dbReference type="EMBL" id="CVQH01027305">
    <property type="protein sequence ID" value="CRK42098.1"/>
    <property type="molecule type" value="Genomic_DNA"/>
</dbReference>
<reference evidence="5 6" key="1">
    <citation type="submission" date="2015-05" db="EMBL/GenBank/DDBJ databases">
        <authorList>
            <person name="Fogelqvist Johan"/>
        </authorList>
    </citation>
    <scope>NUCLEOTIDE SEQUENCE [LARGE SCALE GENOMIC DNA]</scope>
    <source>
        <strain evidence="4">VL1</strain>
        <strain evidence="3">VL2</strain>
    </source>
</reference>
<name>A0A0G4N6L8_VERLO</name>
<protein>
    <recommendedName>
        <fullName evidence="7">AB hydrolase-1 domain-containing protein</fullName>
    </recommendedName>
</protein>
<dbReference type="EMBL" id="CVQI01006668">
    <property type="protein sequence ID" value="CRK16085.1"/>
    <property type="molecule type" value="Genomic_DNA"/>
</dbReference>
<comment type="pathway">
    <text evidence="1">Mycotoxin biosynthesis.</text>
</comment>
<dbReference type="PANTHER" id="PTHR22946:SF13">
    <property type="entry name" value="ALPHA_BETA HYDROLASE PSOB"/>
    <property type="match status" value="1"/>
</dbReference>
<evidence type="ECO:0000313" key="6">
    <source>
        <dbReference type="Proteomes" id="UP000045706"/>
    </source>
</evidence>